<keyword evidence="1" id="KW-0808">Transferase</keyword>
<name>A0A8F5MJE5_9MONO</name>
<dbReference type="GO" id="GO:0003968">
    <property type="term" value="F:RNA-directed RNA polymerase activity"/>
    <property type="evidence" value="ECO:0007669"/>
    <property type="project" value="UniProtKB-KW"/>
</dbReference>
<organism evidence="1">
    <name type="scientific">Grapevine-associated mononega-like virus 6</name>
    <dbReference type="NCBI Taxonomy" id="2814370"/>
    <lineage>
        <taxon>Viruses</taxon>
        <taxon>Riboviria</taxon>
        <taxon>Orthornavirae</taxon>
        <taxon>Negarnaviricota</taxon>
        <taxon>Haploviricotina</taxon>
        <taxon>Monjiviricetes</taxon>
        <taxon>Mononegavirales</taxon>
    </lineage>
</organism>
<dbReference type="EMBL" id="MW648484">
    <property type="protein sequence ID" value="QXN75390.1"/>
    <property type="molecule type" value="Viral_cRNA"/>
</dbReference>
<sequence>MRDSVNRNDYQFEALAPEFVASCVDSIRRQADATTVGDVFLAFPASLPAGTLTPMTPQVAQTAPSVEGLYAYYAMVVYILGKSLSPDTESAIAVKRPSALIRKRQLATSEYILTGDGKILPDNYGKVQGGWVRSTEPRVVIVTHLATLYSASSRPESLDSIVVNMDMLKNAGQSYIYYVYELLVACDWCLEIPILAAQYRHFSRMVNILTRQPQHIQPFYKMMMQDATKDVRRREIEHIVGVSIFYASQTRASITNYRISAECRPVIDAFIALAATKGITFREVTGQATIDVTAV</sequence>
<reference evidence="1" key="1">
    <citation type="submission" date="2021-02" db="EMBL/GenBank/DDBJ databases">
        <title>The hidden world within plants: metatranscriptomics unveil the complexity of wood microbiomes in grapevine.</title>
        <authorList>
            <person name="Nerva L."/>
            <person name="Garcia J.F."/>
            <person name="Favaretto F."/>
            <person name="Giudice G."/>
            <person name="Moffa L."/>
            <person name="Dario C."/>
            <person name="Riccardo V."/>
            <person name="Gambino G."/>
            <person name="Chitarra W."/>
        </authorList>
    </citation>
    <scope>NUCLEOTIDE SEQUENCE</scope>
</reference>
<keyword evidence="1" id="KW-0696">RNA-directed RNA polymerase</keyword>
<keyword evidence="1" id="KW-0548">Nucleotidyltransferase</keyword>
<proteinExistence type="predicted"/>
<evidence type="ECO:0000313" key="1">
    <source>
        <dbReference type="EMBL" id="QXN75390.1"/>
    </source>
</evidence>
<accession>A0A8F5MJE5</accession>
<protein>
    <submittedName>
        <fullName evidence="1">RNA-dependent RNA polymerase</fullName>
    </submittedName>
</protein>